<keyword evidence="1" id="KW-0732">Signal</keyword>
<evidence type="ECO:0000313" key="3">
    <source>
        <dbReference type="EMBL" id="STQ91456.1"/>
    </source>
</evidence>
<sequence>MFIKKIIGIAVALLPAYSMAGACSFGSVQEVAFGQYAPNLGTETIRQELITASCTQAGKLSISFGPSQVSGTITDRRMRNISGGSSQLRYHLYKSTCKSPELGTGKDALSVSVSAGIVTPIYFCGVIPPLQQVDVGNYEDYVVLTISP</sequence>
<dbReference type="EMBL" id="UGHR01000001">
    <property type="protein sequence ID" value="STQ91456.1"/>
    <property type="molecule type" value="Genomic_DNA"/>
</dbReference>
<dbReference type="RefSeq" id="WP_115227659.1">
    <property type="nucleotide sequence ID" value="NZ_CAWOLO010000003.1"/>
</dbReference>
<dbReference type="PROSITE" id="PS51257">
    <property type="entry name" value="PROKAR_LIPOPROTEIN"/>
    <property type="match status" value="1"/>
</dbReference>
<dbReference type="Proteomes" id="UP000295794">
    <property type="component" value="Unassembled WGS sequence"/>
</dbReference>
<reference evidence="3 5" key="1">
    <citation type="submission" date="2018-06" db="EMBL/GenBank/DDBJ databases">
        <authorList>
            <consortium name="Pathogen Informatics"/>
            <person name="Doyle S."/>
        </authorList>
    </citation>
    <scope>NUCLEOTIDE SEQUENCE [LARGE SCALE GENOMIC DNA]</scope>
    <source>
        <strain evidence="3 5">NCTC11159</strain>
    </source>
</reference>
<dbReference type="Pfam" id="PF05229">
    <property type="entry name" value="SCPU"/>
    <property type="match status" value="1"/>
</dbReference>
<accession>A0A377Q863</accession>
<keyword evidence="6" id="KW-1185">Reference proteome</keyword>
<dbReference type="InterPro" id="IPR007893">
    <property type="entry name" value="Spore_coat_U/FanG"/>
</dbReference>
<dbReference type="PANTHER" id="PTHR37089:SF1">
    <property type="entry name" value="MEMBRANE PROTEIN"/>
    <property type="match status" value="1"/>
</dbReference>
<feature type="domain" description="Spore coat protein U/FanG" evidence="2">
    <location>
        <begin position="19"/>
        <end position="145"/>
    </location>
</feature>
<evidence type="ECO:0000313" key="6">
    <source>
        <dbReference type="Proteomes" id="UP000295794"/>
    </source>
</evidence>
<dbReference type="AlphaFoldDB" id="A0A377Q863"/>
<dbReference type="OrthoDB" id="8588792at2"/>
<dbReference type="EMBL" id="SMBT01000003">
    <property type="protein sequence ID" value="TCU88473.1"/>
    <property type="molecule type" value="Genomic_DNA"/>
</dbReference>
<dbReference type="Proteomes" id="UP000255108">
    <property type="component" value="Unassembled WGS sequence"/>
</dbReference>
<dbReference type="InterPro" id="IPR053167">
    <property type="entry name" value="Spore_coat_component"/>
</dbReference>
<dbReference type="PANTHER" id="PTHR37089">
    <property type="entry name" value="PROTEIN U-RELATED"/>
    <property type="match status" value="1"/>
</dbReference>
<evidence type="ECO:0000256" key="1">
    <source>
        <dbReference type="SAM" id="SignalP"/>
    </source>
</evidence>
<reference evidence="4 6" key="2">
    <citation type="submission" date="2019-03" db="EMBL/GenBank/DDBJ databases">
        <title>Genomic Encyclopedia of Type Strains, Phase IV (KMG-IV): sequencing the most valuable type-strain genomes for metagenomic binning, comparative biology and taxonomic classification.</title>
        <authorList>
            <person name="Goeker M."/>
        </authorList>
    </citation>
    <scope>NUCLEOTIDE SEQUENCE [LARGE SCALE GENOMIC DNA]</scope>
    <source>
        <strain evidence="4 6">DSM 3764</strain>
    </source>
</reference>
<evidence type="ECO:0000313" key="4">
    <source>
        <dbReference type="EMBL" id="TCU88473.1"/>
    </source>
</evidence>
<name>A0A377Q863_9NEIS</name>
<feature type="signal peptide" evidence="1">
    <location>
        <begin position="1"/>
        <end position="20"/>
    </location>
</feature>
<organism evidence="3 5">
    <name type="scientific">Iodobacter fluviatilis</name>
    <dbReference type="NCBI Taxonomy" id="537"/>
    <lineage>
        <taxon>Bacteria</taxon>
        <taxon>Pseudomonadati</taxon>
        <taxon>Pseudomonadota</taxon>
        <taxon>Betaproteobacteria</taxon>
        <taxon>Neisseriales</taxon>
        <taxon>Chitinibacteraceae</taxon>
        <taxon>Iodobacter</taxon>
    </lineage>
</organism>
<evidence type="ECO:0000259" key="2">
    <source>
        <dbReference type="Pfam" id="PF05229"/>
    </source>
</evidence>
<proteinExistence type="predicted"/>
<feature type="chain" id="PRO_5016573271" evidence="1">
    <location>
        <begin position="21"/>
        <end position="148"/>
    </location>
</feature>
<gene>
    <name evidence="4" type="ORF">EV682_10356</name>
    <name evidence="3" type="ORF">NCTC11159_02529</name>
</gene>
<protein>
    <submittedName>
        <fullName evidence="4">Spore coat protein U-like protein</fullName>
    </submittedName>
    <submittedName>
        <fullName evidence="3">Uncharacterized secreted protein</fullName>
    </submittedName>
</protein>
<evidence type="ECO:0000313" key="5">
    <source>
        <dbReference type="Proteomes" id="UP000255108"/>
    </source>
</evidence>